<keyword evidence="3" id="KW-0132">Cell division</keyword>
<dbReference type="GO" id="GO:0005737">
    <property type="term" value="C:cytoplasm"/>
    <property type="evidence" value="ECO:0007669"/>
    <property type="project" value="TreeGrafter"/>
</dbReference>
<dbReference type="InterPro" id="IPR003511">
    <property type="entry name" value="HORMA_dom"/>
</dbReference>
<reference evidence="10" key="1">
    <citation type="submission" date="2021-03" db="EMBL/GenBank/DDBJ databases">
        <authorList>
            <person name="Bekaert M."/>
        </authorList>
    </citation>
    <scope>NUCLEOTIDE SEQUENCE</scope>
</reference>
<evidence type="ECO:0000256" key="5">
    <source>
        <dbReference type="ARBA" id="ARBA00023242"/>
    </source>
</evidence>
<dbReference type="Pfam" id="PF02301">
    <property type="entry name" value="HORMA"/>
    <property type="match status" value="1"/>
</dbReference>
<evidence type="ECO:0000313" key="11">
    <source>
        <dbReference type="Proteomes" id="UP000683360"/>
    </source>
</evidence>
<dbReference type="Gene3D" id="3.30.900.10">
    <property type="entry name" value="HORMA domain"/>
    <property type="match status" value="1"/>
</dbReference>
<dbReference type="CDD" id="cd19757">
    <property type="entry name" value="Bbox1"/>
    <property type="match status" value="1"/>
</dbReference>
<dbReference type="PROSITE" id="PS50119">
    <property type="entry name" value="ZF_BBOX"/>
    <property type="match status" value="1"/>
</dbReference>
<dbReference type="GO" id="GO:0005654">
    <property type="term" value="C:nucleoplasm"/>
    <property type="evidence" value="ECO:0007669"/>
    <property type="project" value="TreeGrafter"/>
</dbReference>
<dbReference type="SUPFAM" id="SSF56019">
    <property type="entry name" value="The spindle assembly checkpoint protein mad2"/>
    <property type="match status" value="1"/>
</dbReference>
<comment type="caution">
    <text evidence="10">The sequence shown here is derived from an EMBL/GenBank/DDBJ whole genome shotgun (WGS) entry which is preliminary data.</text>
</comment>
<organism evidence="10 11">
    <name type="scientific">Mytilus edulis</name>
    <name type="common">Blue mussel</name>
    <dbReference type="NCBI Taxonomy" id="6550"/>
    <lineage>
        <taxon>Eukaryota</taxon>
        <taxon>Metazoa</taxon>
        <taxon>Spiralia</taxon>
        <taxon>Lophotrochozoa</taxon>
        <taxon>Mollusca</taxon>
        <taxon>Bivalvia</taxon>
        <taxon>Autobranchia</taxon>
        <taxon>Pteriomorphia</taxon>
        <taxon>Mytilida</taxon>
        <taxon>Mytiloidea</taxon>
        <taxon>Mytilidae</taxon>
        <taxon>Mytilinae</taxon>
        <taxon>Mytilus</taxon>
    </lineage>
</organism>
<dbReference type="PROSITE" id="PS50815">
    <property type="entry name" value="HORMA"/>
    <property type="match status" value="1"/>
</dbReference>
<dbReference type="InterPro" id="IPR045091">
    <property type="entry name" value="Mad2-like"/>
</dbReference>
<dbReference type="PANTHER" id="PTHR11842:SF11">
    <property type="entry name" value="MITOTIC SPINDLE ASSEMBLY CHECKPOINT PROTEIN MAD2A"/>
    <property type="match status" value="1"/>
</dbReference>
<comment type="subcellular location">
    <subcellularLocation>
        <location evidence="1">Nucleus</location>
    </subcellularLocation>
</comment>
<dbReference type="AlphaFoldDB" id="A0A8S3S933"/>
<accession>A0A8S3S933</accession>
<keyword evidence="4" id="KW-0498">Mitosis</keyword>
<dbReference type="EMBL" id="CAJPWZ010001576">
    <property type="protein sequence ID" value="CAG2217775.1"/>
    <property type="molecule type" value="Genomic_DNA"/>
</dbReference>
<evidence type="ECO:0000259" key="8">
    <source>
        <dbReference type="PROSITE" id="PS50119"/>
    </source>
</evidence>
<dbReference type="OrthoDB" id="1806at2759"/>
<sequence>MAATATQNAITLKGSTEIVSEFFSFGINSILYQRGIYPPETFTDNKIISQVKEWLQQMTVKKLVVVIKDIDTKEVFERWQFDVECDKSVLSDGKPREKSEKEINKEICSVLRQITASVTFLPLLESACAFDLLVYTDKDLEVPDSWGEDGPQFIANSEEVRLRSFTTLLHKVDAMLSTFKRKTLPTTEVVSTKQVMSSVSSNPVPCGPCKQEKVNTKAYIWCYNCNEGLCSTCSGHHKKFGSTRDHKTIDIQTYKSYKPSIGAIKTKCDPHDQQFNLFCPSHLMPCCDECISNLHTKCTGIKSLTSVVEKTKIEQSKASVEKDIKSILLFLNTTAVNRTSNIQKGEQQYKRIKESVGKIRKEINKHLDLLEKKLCKDADTVWSEEKAKLSGFITEIEEKKKTLMEIQGDLHTVNVHSSKLQSFLWMHQIEQTVHQCQRYVEDMETVNYEISSDVDIKIEQNEQIEKILSQLKSLKSFGEVKVVKSHITMNRETSVRREAQVELQGQPNIHNMTMNIEKRLRST</sequence>
<protein>
    <submittedName>
        <fullName evidence="10">MAD2</fullName>
    </submittedName>
</protein>
<keyword evidence="11" id="KW-1185">Reference proteome</keyword>
<dbReference type="InterPro" id="IPR000315">
    <property type="entry name" value="Znf_B-box"/>
</dbReference>
<evidence type="ECO:0000256" key="7">
    <source>
        <dbReference type="PROSITE-ProRule" id="PRU00024"/>
    </source>
</evidence>
<evidence type="ECO:0000256" key="2">
    <source>
        <dbReference type="ARBA" id="ARBA00010348"/>
    </source>
</evidence>
<keyword evidence="6" id="KW-0131">Cell cycle</keyword>
<keyword evidence="7" id="KW-0479">Metal-binding</keyword>
<evidence type="ECO:0000256" key="4">
    <source>
        <dbReference type="ARBA" id="ARBA00022776"/>
    </source>
</evidence>
<dbReference type="Gene3D" id="3.30.160.60">
    <property type="entry name" value="Classic Zinc Finger"/>
    <property type="match status" value="1"/>
</dbReference>
<keyword evidence="7" id="KW-0863">Zinc-finger</keyword>
<dbReference type="PANTHER" id="PTHR11842">
    <property type="entry name" value="MITOTIC SPINDLE ASSEMBLY CHECKPOINT PROTEIN MAD2"/>
    <property type="match status" value="1"/>
</dbReference>
<name>A0A8S3S933_MYTED</name>
<dbReference type="GO" id="GO:0051301">
    <property type="term" value="P:cell division"/>
    <property type="evidence" value="ECO:0007669"/>
    <property type="project" value="UniProtKB-KW"/>
</dbReference>
<evidence type="ECO:0000256" key="1">
    <source>
        <dbReference type="ARBA" id="ARBA00004123"/>
    </source>
</evidence>
<evidence type="ECO:0000256" key="6">
    <source>
        <dbReference type="ARBA" id="ARBA00023306"/>
    </source>
</evidence>
<dbReference type="GO" id="GO:0007094">
    <property type="term" value="P:mitotic spindle assembly checkpoint signaling"/>
    <property type="evidence" value="ECO:0007669"/>
    <property type="project" value="TreeGrafter"/>
</dbReference>
<keyword evidence="5" id="KW-0539">Nucleus</keyword>
<proteinExistence type="inferred from homology"/>
<gene>
    <name evidence="10" type="ORF">MEDL_31480</name>
</gene>
<dbReference type="Proteomes" id="UP000683360">
    <property type="component" value="Unassembled WGS sequence"/>
</dbReference>
<evidence type="ECO:0000256" key="3">
    <source>
        <dbReference type="ARBA" id="ARBA00022618"/>
    </source>
</evidence>
<dbReference type="GO" id="GO:0008270">
    <property type="term" value="F:zinc ion binding"/>
    <property type="evidence" value="ECO:0007669"/>
    <property type="project" value="UniProtKB-KW"/>
</dbReference>
<dbReference type="InterPro" id="IPR036570">
    <property type="entry name" value="HORMA_dom_sf"/>
</dbReference>
<feature type="domain" description="HORMA" evidence="9">
    <location>
        <begin position="1"/>
        <end position="176"/>
    </location>
</feature>
<evidence type="ECO:0000313" key="10">
    <source>
        <dbReference type="EMBL" id="CAG2217775.1"/>
    </source>
</evidence>
<comment type="similarity">
    <text evidence="2">Belongs to the MAD2 family.</text>
</comment>
<feature type="domain" description="B box-type" evidence="8">
    <location>
        <begin position="201"/>
        <end position="251"/>
    </location>
</feature>
<evidence type="ECO:0000259" key="9">
    <source>
        <dbReference type="PROSITE" id="PS50815"/>
    </source>
</evidence>
<keyword evidence="7" id="KW-0862">Zinc</keyword>
<dbReference type="GO" id="GO:0000776">
    <property type="term" value="C:kinetochore"/>
    <property type="evidence" value="ECO:0007669"/>
    <property type="project" value="TreeGrafter"/>
</dbReference>